<name>A0A1I7FIV9_9BURK</name>
<dbReference type="EMBL" id="FPBO01000002">
    <property type="protein sequence ID" value="SFU36129.1"/>
    <property type="molecule type" value="Genomic_DNA"/>
</dbReference>
<dbReference type="Pfam" id="PF21716">
    <property type="entry name" value="dnstrm_HI1420"/>
    <property type="match status" value="1"/>
</dbReference>
<dbReference type="RefSeq" id="WP_093553167.1">
    <property type="nucleotide sequence ID" value="NZ_FPBO01000002.1"/>
</dbReference>
<dbReference type="OrthoDB" id="9798416at2"/>
<dbReference type="AlphaFoldDB" id="A0A1I7FIV9"/>
<accession>A0A1I7FIV9</accession>
<dbReference type="Proteomes" id="UP000199391">
    <property type="component" value="Unassembled WGS sequence"/>
</dbReference>
<organism evidence="1 2">
    <name type="scientific">Pseudoduganella namucuonensis</name>
    <dbReference type="NCBI Taxonomy" id="1035707"/>
    <lineage>
        <taxon>Bacteria</taxon>
        <taxon>Pseudomonadati</taxon>
        <taxon>Pseudomonadota</taxon>
        <taxon>Betaproteobacteria</taxon>
        <taxon>Burkholderiales</taxon>
        <taxon>Oxalobacteraceae</taxon>
        <taxon>Telluria group</taxon>
        <taxon>Pseudoduganella</taxon>
    </lineage>
</organism>
<evidence type="ECO:0000313" key="2">
    <source>
        <dbReference type="Proteomes" id="UP000199391"/>
    </source>
</evidence>
<proteinExistence type="predicted"/>
<sequence>MVQTHRTHDEATAEMFRRDPALAADYLNEVLENGDEVDVMLALRSLSVAFGGVQEIARRADANPNSMYRTLSRQGNPSLKTLRAILGAMGMRLAVQPMR</sequence>
<evidence type="ECO:0000313" key="1">
    <source>
        <dbReference type="EMBL" id="SFU36129.1"/>
    </source>
</evidence>
<dbReference type="PANTHER" id="PTHR40275:SF1">
    <property type="entry name" value="SSL7038 PROTEIN"/>
    <property type="match status" value="1"/>
</dbReference>
<dbReference type="PANTHER" id="PTHR40275">
    <property type="entry name" value="SSL7038 PROTEIN"/>
    <property type="match status" value="1"/>
</dbReference>
<dbReference type="InterPro" id="IPR014057">
    <property type="entry name" value="HI1420"/>
</dbReference>
<dbReference type="STRING" id="1035707.SAMN05216552_100271"/>
<protein>
    <submittedName>
        <fullName evidence="1">Probable addiction module antidote protein</fullName>
    </submittedName>
</protein>
<gene>
    <name evidence="1" type="ORF">SAMN05216552_100271</name>
</gene>
<reference evidence="2" key="1">
    <citation type="submission" date="2016-10" db="EMBL/GenBank/DDBJ databases">
        <authorList>
            <person name="Varghese N."/>
            <person name="Submissions S."/>
        </authorList>
    </citation>
    <scope>NUCLEOTIDE SEQUENCE [LARGE SCALE GENOMIC DNA]</scope>
    <source>
        <strain evidence="2">CGMCC 1.11014</strain>
    </source>
</reference>
<keyword evidence="2" id="KW-1185">Reference proteome</keyword>